<evidence type="ECO:0000256" key="2">
    <source>
        <dbReference type="SAM" id="MobiDB-lite"/>
    </source>
</evidence>
<evidence type="ECO:0000256" key="1">
    <source>
        <dbReference type="ARBA" id="ARBA00023125"/>
    </source>
</evidence>
<keyword evidence="1" id="KW-0238">DNA-binding</keyword>
<dbReference type="SUPFAM" id="SSF46689">
    <property type="entry name" value="Homeodomain-like"/>
    <property type="match status" value="1"/>
</dbReference>
<dbReference type="eggNOG" id="COG1309">
    <property type="taxonomic scope" value="Bacteria"/>
</dbReference>
<sequence length="100" mass="11214">MTKTVQTHAAGEKVDGRRQRSERSRAQIIEAMFALIQEGDISPSAAGVTERSGVGLRTVFRYFEDMDSLYGETSEIVTAEPWRKQRPRSRHLTGGETCLL</sequence>
<dbReference type="Gene3D" id="1.10.357.10">
    <property type="entry name" value="Tetracycline Repressor, domain 2"/>
    <property type="match status" value="1"/>
</dbReference>
<comment type="caution">
    <text evidence="3">The sequence shown here is derived from an EMBL/GenBank/DDBJ whole genome shotgun (WGS) entry which is preliminary data.</text>
</comment>
<dbReference type="Proteomes" id="UP000249123">
    <property type="component" value="Unassembled WGS sequence"/>
</dbReference>
<evidence type="ECO:0000313" key="3">
    <source>
        <dbReference type="EMBL" id="RAN36019.1"/>
    </source>
</evidence>
<feature type="region of interest" description="Disordered" evidence="2">
    <location>
        <begin position="1"/>
        <end position="23"/>
    </location>
</feature>
<accession>A0A328K2Y3</accession>
<dbReference type="RefSeq" id="WP_081814851.1">
    <property type="nucleotide sequence ID" value="NZ_AWFA01000001.1"/>
</dbReference>
<keyword evidence="4" id="KW-1185">Reference proteome</keyword>
<evidence type="ECO:0000313" key="4">
    <source>
        <dbReference type="Proteomes" id="UP000249123"/>
    </source>
</evidence>
<dbReference type="OrthoDB" id="8911656at2"/>
<dbReference type="PROSITE" id="PS50977">
    <property type="entry name" value="HTH_TETR_2"/>
    <property type="match status" value="1"/>
</dbReference>
<proteinExistence type="predicted"/>
<dbReference type="InterPro" id="IPR009057">
    <property type="entry name" value="Homeodomain-like_sf"/>
</dbReference>
<dbReference type="InterPro" id="IPR001647">
    <property type="entry name" value="HTH_TetR"/>
</dbReference>
<gene>
    <name evidence="3" type="ORF">HY3_00140</name>
</gene>
<dbReference type="AlphaFoldDB" id="A0A062U4B3"/>
<name>A0A062U4B3_9PROT</name>
<accession>A0A062U4B3</accession>
<feature type="compositionally biased region" description="Basic and acidic residues" evidence="2">
    <location>
        <begin position="10"/>
        <end position="23"/>
    </location>
</feature>
<reference evidence="3 4" key="1">
    <citation type="submission" date="2013-04" db="EMBL/GenBank/DDBJ databases">
        <title>Hyphomonas sp. T24B3 Genome Sequencing.</title>
        <authorList>
            <person name="Lai Q."/>
            <person name="Shao Z."/>
        </authorList>
    </citation>
    <scope>NUCLEOTIDE SEQUENCE [LARGE SCALE GENOMIC DNA]</scope>
    <source>
        <strain evidence="3 4">T24B3</strain>
    </source>
</reference>
<protein>
    <submittedName>
        <fullName evidence="3">Uncharacterized protein</fullName>
    </submittedName>
</protein>
<dbReference type="GO" id="GO:0003677">
    <property type="term" value="F:DNA binding"/>
    <property type="evidence" value="ECO:0007669"/>
    <property type="project" value="UniProtKB-UniRule"/>
</dbReference>
<organism evidence="3 4">
    <name type="scientific">Hyphomonas pacifica</name>
    <dbReference type="NCBI Taxonomy" id="1280941"/>
    <lineage>
        <taxon>Bacteria</taxon>
        <taxon>Pseudomonadati</taxon>
        <taxon>Pseudomonadota</taxon>
        <taxon>Alphaproteobacteria</taxon>
        <taxon>Hyphomonadales</taxon>
        <taxon>Hyphomonadaceae</taxon>
        <taxon>Hyphomonas</taxon>
    </lineage>
</organism>
<dbReference type="EMBL" id="AWFB01000001">
    <property type="protein sequence ID" value="RAN36019.1"/>
    <property type="molecule type" value="Genomic_DNA"/>
</dbReference>
<dbReference type="STRING" id="1280941.HY2_00935"/>